<keyword evidence="8" id="KW-0520">NAD</keyword>
<dbReference type="NCBIfam" id="NF001299">
    <property type="entry name" value="PRK00241.1"/>
    <property type="match status" value="1"/>
</dbReference>
<evidence type="ECO:0000256" key="3">
    <source>
        <dbReference type="ARBA" id="ARBA00009595"/>
    </source>
</evidence>
<evidence type="ECO:0000256" key="9">
    <source>
        <dbReference type="ARBA" id="ARBA00023679"/>
    </source>
</evidence>
<name>A0A5C5BDI7_9MICO</name>
<dbReference type="CDD" id="cd03429">
    <property type="entry name" value="NUDIX_NADH_pyrophosphatase_Nudt13"/>
    <property type="match status" value="1"/>
</dbReference>
<comment type="catalytic activity">
    <reaction evidence="9">
        <text>a 5'-end NAD(+)-phospho-ribonucleoside in mRNA + H2O = a 5'-end phospho-adenosine-phospho-ribonucleoside in mRNA + beta-nicotinamide D-ribonucleotide + 2 H(+)</text>
        <dbReference type="Rhea" id="RHEA:60876"/>
        <dbReference type="Rhea" id="RHEA-COMP:15698"/>
        <dbReference type="Rhea" id="RHEA-COMP:15719"/>
        <dbReference type="ChEBI" id="CHEBI:14649"/>
        <dbReference type="ChEBI" id="CHEBI:15377"/>
        <dbReference type="ChEBI" id="CHEBI:15378"/>
        <dbReference type="ChEBI" id="CHEBI:144029"/>
        <dbReference type="ChEBI" id="CHEBI:144051"/>
    </reaction>
    <physiologicalReaction direction="left-to-right" evidence="9">
        <dbReference type="Rhea" id="RHEA:60877"/>
    </physiologicalReaction>
</comment>
<evidence type="ECO:0000313" key="11">
    <source>
        <dbReference type="EMBL" id="TNU76032.1"/>
    </source>
</evidence>
<dbReference type="GO" id="GO:0110153">
    <property type="term" value="F:RNA NAD-cap (NMN-forming) hydrolase activity"/>
    <property type="evidence" value="ECO:0007669"/>
    <property type="project" value="RHEA"/>
</dbReference>
<dbReference type="EC" id="3.6.1.22" evidence="4"/>
<evidence type="ECO:0000256" key="2">
    <source>
        <dbReference type="ARBA" id="ARBA00001947"/>
    </source>
</evidence>
<comment type="cofactor">
    <cofactor evidence="1">
        <name>Mg(2+)</name>
        <dbReference type="ChEBI" id="CHEBI:18420"/>
    </cofactor>
</comment>
<keyword evidence="7" id="KW-0460">Magnesium</keyword>
<dbReference type="GO" id="GO:0006742">
    <property type="term" value="P:NADP+ catabolic process"/>
    <property type="evidence" value="ECO:0007669"/>
    <property type="project" value="TreeGrafter"/>
</dbReference>
<dbReference type="Pfam" id="PF09296">
    <property type="entry name" value="NUDIX-like"/>
    <property type="match status" value="1"/>
</dbReference>
<evidence type="ECO:0000256" key="8">
    <source>
        <dbReference type="ARBA" id="ARBA00023027"/>
    </source>
</evidence>
<organism evidence="11 12">
    <name type="scientific">Miniimonas arenae</name>
    <dbReference type="NCBI Taxonomy" id="676201"/>
    <lineage>
        <taxon>Bacteria</taxon>
        <taxon>Bacillati</taxon>
        <taxon>Actinomycetota</taxon>
        <taxon>Actinomycetes</taxon>
        <taxon>Micrococcales</taxon>
        <taxon>Beutenbergiaceae</taxon>
        <taxon>Miniimonas</taxon>
    </lineage>
</organism>
<dbReference type="PANTHER" id="PTHR42904">
    <property type="entry name" value="NUDIX HYDROLASE, NUDC SUBFAMILY"/>
    <property type="match status" value="1"/>
</dbReference>
<dbReference type="Gene3D" id="3.90.79.20">
    <property type="match status" value="1"/>
</dbReference>
<dbReference type="EMBL" id="VENP01000012">
    <property type="protein sequence ID" value="TNU76032.1"/>
    <property type="molecule type" value="Genomic_DNA"/>
</dbReference>
<dbReference type="OrthoDB" id="9791656at2"/>
<dbReference type="InterPro" id="IPR000086">
    <property type="entry name" value="NUDIX_hydrolase_dom"/>
</dbReference>
<evidence type="ECO:0000313" key="12">
    <source>
        <dbReference type="Proteomes" id="UP000313849"/>
    </source>
</evidence>
<dbReference type="InterPro" id="IPR020084">
    <property type="entry name" value="NUDIX_hydrolase_CS"/>
</dbReference>
<comment type="caution">
    <text evidence="11">The sequence shown here is derived from an EMBL/GenBank/DDBJ whole genome shotgun (WGS) entry which is preliminary data.</text>
</comment>
<protein>
    <recommendedName>
        <fullName evidence="4">NAD(+) diphosphatase</fullName>
        <ecNumber evidence="4">3.6.1.22</ecNumber>
    </recommendedName>
</protein>
<comment type="similarity">
    <text evidence="3">Belongs to the Nudix hydrolase family. NudC subfamily.</text>
</comment>
<feature type="domain" description="Nudix hydrolase" evidence="10">
    <location>
        <begin position="177"/>
        <end position="315"/>
    </location>
</feature>
<evidence type="ECO:0000256" key="6">
    <source>
        <dbReference type="ARBA" id="ARBA00022801"/>
    </source>
</evidence>
<keyword evidence="5" id="KW-0479">Metal-binding</keyword>
<evidence type="ECO:0000256" key="7">
    <source>
        <dbReference type="ARBA" id="ARBA00022842"/>
    </source>
</evidence>
<keyword evidence="12" id="KW-1185">Reference proteome</keyword>
<sequence>MPDPLPDPLPLGRAVVDRDAASRAEAGLLERLRADPAARALLVSGPELAVRPGGEPALLLVPPARLDPQGELAYLGRDGDAGYVSWTPPDGVSLATAVAALADDDHEPAADADAEIVTLRDAGHLLDARDAGLATCAVALAQWRRTHTHCPRCGAEVEVAEAGWSTRCPADGSSHYPRTDPAVIMAVHDAADRLLLARSVAWPERRRSVLAGFVEAGEGLEAAVRREVAEEVGLDVGPVAYAGAQPWPFPASLMVGFHAWVVGPDGEPADAPTPDGVEITHAEWYSRQDLRDAVGSGAVGLPMRTSIARALIEAWYGSELPD</sequence>
<dbReference type="PROSITE" id="PS00893">
    <property type="entry name" value="NUDIX_BOX"/>
    <property type="match status" value="1"/>
</dbReference>
<keyword evidence="6 11" id="KW-0378">Hydrolase</keyword>
<dbReference type="SUPFAM" id="SSF55811">
    <property type="entry name" value="Nudix"/>
    <property type="match status" value="1"/>
</dbReference>
<dbReference type="AlphaFoldDB" id="A0A5C5BDI7"/>
<dbReference type="InterPro" id="IPR015376">
    <property type="entry name" value="Znr_NADH_PPase"/>
</dbReference>
<dbReference type="PANTHER" id="PTHR42904:SF6">
    <property type="entry name" value="NAD-CAPPED RNA HYDROLASE NUDT12"/>
    <property type="match status" value="1"/>
</dbReference>
<dbReference type="InterPro" id="IPR015375">
    <property type="entry name" value="NADH_PPase-like_N"/>
</dbReference>
<dbReference type="InterPro" id="IPR015797">
    <property type="entry name" value="NUDIX_hydrolase-like_dom_sf"/>
</dbReference>
<dbReference type="Pfam" id="PF00293">
    <property type="entry name" value="NUDIX"/>
    <property type="match status" value="1"/>
</dbReference>
<proteinExistence type="inferred from homology"/>
<dbReference type="GO" id="GO:0035529">
    <property type="term" value="F:NADH pyrophosphatase activity"/>
    <property type="evidence" value="ECO:0007669"/>
    <property type="project" value="TreeGrafter"/>
</dbReference>
<evidence type="ECO:0000259" key="10">
    <source>
        <dbReference type="PROSITE" id="PS51462"/>
    </source>
</evidence>
<dbReference type="Proteomes" id="UP000313849">
    <property type="component" value="Unassembled WGS sequence"/>
</dbReference>
<evidence type="ECO:0000256" key="1">
    <source>
        <dbReference type="ARBA" id="ARBA00001946"/>
    </source>
</evidence>
<dbReference type="GO" id="GO:0046872">
    <property type="term" value="F:metal ion binding"/>
    <property type="evidence" value="ECO:0007669"/>
    <property type="project" value="UniProtKB-KW"/>
</dbReference>
<dbReference type="PROSITE" id="PS51462">
    <property type="entry name" value="NUDIX"/>
    <property type="match status" value="1"/>
</dbReference>
<dbReference type="InterPro" id="IPR049734">
    <property type="entry name" value="NudC-like_C"/>
</dbReference>
<dbReference type="GO" id="GO:0019677">
    <property type="term" value="P:NAD+ catabolic process"/>
    <property type="evidence" value="ECO:0007669"/>
    <property type="project" value="TreeGrafter"/>
</dbReference>
<dbReference type="Pfam" id="PF09297">
    <property type="entry name" value="Zn_ribbon_NUD"/>
    <property type="match status" value="1"/>
</dbReference>
<comment type="cofactor">
    <cofactor evidence="2">
        <name>Zn(2+)</name>
        <dbReference type="ChEBI" id="CHEBI:29105"/>
    </cofactor>
</comment>
<accession>A0A5C5BDI7</accession>
<gene>
    <name evidence="11" type="primary">nudC</name>
    <name evidence="11" type="ORF">FH969_04945</name>
</gene>
<evidence type="ECO:0000256" key="5">
    <source>
        <dbReference type="ARBA" id="ARBA00022723"/>
    </source>
</evidence>
<dbReference type="InterPro" id="IPR050241">
    <property type="entry name" value="NAD-cap_RNA_hydrolase_NudC"/>
</dbReference>
<evidence type="ECO:0000256" key="4">
    <source>
        <dbReference type="ARBA" id="ARBA00012381"/>
    </source>
</evidence>
<dbReference type="Gene3D" id="3.90.79.10">
    <property type="entry name" value="Nucleoside Triphosphate Pyrophosphohydrolase"/>
    <property type="match status" value="1"/>
</dbReference>
<dbReference type="GO" id="GO:0005829">
    <property type="term" value="C:cytosol"/>
    <property type="evidence" value="ECO:0007669"/>
    <property type="project" value="TreeGrafter"/>
</dbReference>
<reference evidence="11 12" key="1">
    <citation type="submission" date="2019-06" db="EMBL/GenBank/DDBJ databases">
        <title>Draft genome sequence of Miniimonas arenae KCTC 19750T isolated from sea sand.</title>
        <authorList>
            <person name="Park S.-J."/>
        </authorList>
    </citation>
    <scope>NUCLEOTIDE SEQUENCE [LARGE SCALE GENOMIC DNA]</scope>
    <source>
        <strain evidence="11 12">KCTC 19750</strain>
    </source>
</reference>